<feature type="binding site" evidence="14">
    <location>
        <position position="363"/>
    </location>
    <ligand>
        <name>Zn(2+)</name>
        <dbReference type="ChEBI" id="CHEBI:29105"/>
        <label>1</label>
    </ligand>
</feature>
<evidence type="ECO:0000256" key="5">
    <source>
        <dbReference type="ARBA" id="ARBA00022771"/>
    </source>
</evidence>
<keyword evidence="11" id="KW-0131">Cell cycle</keyword>
<evidence type="ECO:0000256" key="2">
    <source>
        <dbReference type="ARBA" id="ARBA00010210"/>
    </source>
</evidence>
<dbReference type="PROSITE" id="PS01359">
    <property type="entry name" value="ZF_PHD_1"/>
    <property type="match status" value="1"/>
</dbReference>
<dbReference type="InterPro" id="IPR028651">
    <property type="entry name" value="ING_fam"/>
</dbReference>
<dbReference type="InterPro" id="IPR001965">
    <property type="entry name" value="Znf_PHD"/>
</dbReference>
<sequence>MPRDDLSIDGFSDISFMAHPEHKKLDATEVLEDFTHVAGNWHNELAHIQEEIAHKDAQAMECTATIAKNDALIQKWIRSHGSHVPNPKEEQLQSIIRENFDKAELLTNEKVALAIKSKTLMLKHLKWLDTHIEDLVERGEIPYDSELAAILQPQTSRQSASSVDHSVAAVPPTRHANQYPIKNTIPTHMQAQQNNAVSSSAPGTPNNAALQQRNRESSSGANNKRPRLTGTGPLGLHPPNSSLLPNRASSNVPGTPGRGATPVAVSARAGSAGPRAMQKSTKKVAPQGSRQSGQPRKSLKKSGLARIRRPGPKNSASLVDSEGASGSEEEGDVGTPPRRKDADGDEEMGDLDEEEGGDTNKYCTCQSISYGDMVACDNMQCPYEWFHWNCVGLQSEPVGLWICPVCKANGFVTDKAE</sequence>
<keyword evidence="9 16" id="KW-0539">Nucleus</keyword>
<feature type="region of interest" description="Disordered" evidence="17">
    <location>
        <begin position="155"/>
        <end position="357"/>
    </location>
</feature>
<dbReference type="HOGENOM" id="CLU_031900_7_0_1"/>
<dbReference type="Gene3D" id="3.30.40.10">
    <property type="entry name" value="Zinc/RING finger domain, C3HC4 (zinc finger)"/>
    <property type="match status" value="1"/>
</dbReference>
<comment type="function">
    <text evidence="16">Component of an histone acetyltransferase complex.</text>
</comment>
<keyword evidence="10" id="KW-0469">Meiosis</keyword>
<name>K1XHD6_MARBU</name>
<protein>
    <recommendedName>
        <fullName evidence="16">Chromatin modification-related protein</fullName>
    </recommendedName>
</protein>
<keyword evidence="8" id="KW-0234">DNA repair</keyword>
<evidence type="ECO:0000313" key="19">
    <source>
        <dbReference type="EMBL" id="EKD11889.1"/>
    </source>
</evidence>
<feature type="site" description="Histone H3K4me3 binding" evidence="13">
    <location>
        <position position="362"/>
    </location>
</feature>
<feature type="compositionally biased region" description="Polar residues" evidence="17">
    <location>
        <begin position="180"/>
        <end position="222"/>
    </location>
</feature>
<comment type="domain">
    <text evidence="16">The PHD-type zinc finger mediates the binding to H3K4me3.</text>
</comment>
<dbReference type="GO" id="GO:0006281">
    <property type="term" value="P:DNA repair"/>
    <property type="evidence" value="ECO:0007669"/>
    <property type="project" value="UniProtKB-KW"/>
</dbReference>
<comment type="function">
    <text evidence="12">Component of the NuA4 histone acetyltransferase complex which is involved in transcriptional activation of selected genes principally by acetylation of nucleosomal histone H4 and H2A. The NuA4 complex is also involved in DNA repair. Involved in cell cycle progression and meiosis.</text>
</comment>
<dbReference type="AlphaFoldDB" id="K1XHD6"/>
<evidence type="ECO:0000313" key="20">
    <source>
        <dbReference type="Proteomes" id="UP000006753"/>
    </source>
</evidence>
<dbReference type="SMART" id="SM00249">
    <property type="entry name" value="PHD"/>
    <property type="match status" value="1"/>
</dbReference>
<dbReference type="InterPro" id="IPR024610">
    <property type="entry name" value="ING_N_histone-binding"/>
</dbReference>
<dbReference type="GO" id="GO:0051321">
    <property type="term" value="P:meiotic cell cycle"/>
    <property type="evidence" value="ECO:0007669"/>
    <property type="project" value="UniProtKB-KW"/>
</dbReference>
<dbReference type="InterPro" id="IPR011011">
    <property type="entry name" value="Znf_FYVE_PHD"/>
</dbReference>
<feature type="compositionally biased region" description="Low complexity" evidence="17">
    <location>
        <begin position="159"/>
        <end position="170"/>
    </location>
</feature>
<dbReference type="PANTHER" id="PTHR10333:SF100">
    <property type="entry name" value="CHROMATIN MODIFICATION-RELATED PROTEIN YNG2"/>
    <property type="match status" value="1"/>
</dbReference>
<dbReference type="InParanoid" id="K1XHD6"/>
<keyword evidence="7 16" id="KW-0156">Chromatin regulator</keyword>
<dbReference type="PROSITE" id="PS50016">
    <property type="entry name" value="ZF_PHD_2"/>
    <property type="match status" value="1"/>
</dbReference>
<dbReference type="GO" id="GO:0035267">
    <property type="term" value="C:NuA4 histone acetyltransferase complex"/>
    <property type="evidence" value="ECO:0007669"/>
    <property type="project" value="TreeGrafter"/>
</dbReference>
<evidence type="ECO:0000256" key="6">
    <source>
        <dbReference type="ARBA" id="ARBA00022833"/>
    </source>
</evidence>
<evidence type="ECO:0000256" key="12">
    <source>
        <dbReference type="ARBA" id="ARBA00037044"/>
    </source>
</evidence>
<evidence type="ECO:0000256" key="1">
    <source>
        <dbReference type="ARBA" id="ARBA00004123"/>
    </source>
</evidence>
<dbReference type="STRING" id="1072389.K1XHD6"/>
<feature type="binding site" evidence="14">
    <location>
        <position position="390"/>
    </location>
    <ligand>
        <name>Zn(2+)</name>
        <dbReference type="ChEBI" id="CHEBI:29105"/>
        <label>1</label>
    </ligand>
</feature>
<reference evidence="19 20" key="1">
    <citation type="journal article" date="2012" name="BMC Genomics">
        <title>Sequencing the genome of Marssonina brunnea reveals fungus-poplar co-evolution.</title>
        <authorList>
            <person name="Zhu S."/>
            <person name="Cao Y.-Z."/>
            <person name="Jiang C."/>
            <person name="Tan B.-Y."/>
            <person name="Wang Z."/>
            <person name="Feng S."/>
            <person name="Zhang L."/>
            <person name="Su X.-H."/>
            <person name="Brejova B."/>
            <person name="Vinar T."/>
            <person name="Xu M."/>
            <person name="Wang M.-X."/>
            <person name="Zhang S.-G."/>
            <person name="Huang M.-R."/>
            <person name="Wu R."/>
            <person name="Zhou Y."/>
        </authorList>
    </citation>
    <scope>NUCLEOTIDE SEQUENCE [LARGE SCALE GENOMIC DNA]</scope>
    <source>
        <strain evidence="19 20">MB_m1</strain>
    </source>
</reference>
<dbReference type="PANTHER" id="PTHR10333">
    <property type="entry name" value="INHIBITOR OF GROWTH PROTEIN"/>
    <property type="match status" value="1"/>
</dbReference>
<keyword evidence="4" id="KW-0227">DNA damage</keyword>
<feature type="site" description="Histone H3K4me3 binding" evidence="13">
    <location>
        <position position="385"/>
    </location>
</feature>
<dbReference type="Proteomes" id="UP000006753">
    <property type="component" value="Unassembled WGS sequence"/>
</dbReference>
<dbReference type="eggNOG" id="KOG1973">
    <property type="taxonomic scope" value="Eukaryota"/>
</dbReference>
<feature type="site" description="Histone H3K4me3 binding" evidence="13">
    <location>
        <position position="373"/>
    </location>
</feature>
<evidence type="ECO:0000256" key="17">
    <source>
        <dbReference type="SAM" id="MobiDB-lite"/>
    </source>
</evidence>
<evidence type="ECO:0000256" key="15">
    <source>
        <dbReference type="PROSITE-ProRule" id="PRU00146"/>
    </source>
</evidence>
<evidence type="ECO:0000256" key="10">
    <source>
        <dbReference type="ARBA" id="ARBA00023254"/>
    </source>
</evidence>
<dbReference type="GO" id="GO:0006325">
    <property type="term" value="P:chromatin organization"/>
    <property type="evidence" value="ECO:0007669"/>
    <property type="project" value="UniProtKB-KW"/>
</dbReference>
<evidence type="ECO:0000256" key="9">
    <source>
        <dbReference type="ARBA" id="ARBA00023242"/>
    </source>
</evidence>
<evidence type="ECO:0000256" key="3">
    <source>
        <dbReference type="ARBA" id="ARBA00022723"/>
    </source>
</evidence>
<feature type="domain" description="PHD-type" evidence="18">
    <location>
        <begin position="360"/>
        <end position="409"/>
    </location>
</feature>
<keyword evidence="5 15" id="KW-0863">Zinc-finger</keyword>
<dbReference type="CDD" id="cd16858">
    <property type="entry name" value="ING_ING3_Yng2p"/>
    <property type="match status" value="1"/>
</dbReference>
<evidence type="ECO:0000256" key="16">
    <source>
        <dbReference type="RuleBase" id="RU361213"/>
    </source>
</evidence>
<dbReference type="KEGG" id="mbe:MBM_09968"/>
<dbReference type="Gene3D" id="6.10.140.1740">
    <property type="match status" value="1"/>
</dbReference>
<comment type="subunit">
    <text evidence="16">Component of an histone acetyltransferase complex. Interacts with H3K4me3 and to a lesser extent with H3K4me2.</text>
</comment>
<dbReference type="InterPro" id="IPR013083">
    <property type="entry name" value="Znf_RING/FYVE/PHD"/>
</dbReference>
<keyword evidence="20" id="KW-1185">Reference proteome</keyword>
<dbReference type="SMART" id="SM01408">
    <property type="entry name" value="ING"/>
    <property type="match status" value="1"/>
</dbReference>
<dbReference type="SUPFAM" id="SSF57903">
    <property type="entry name" value="FYVE/PHD zinc finger"/>
    <property type="match status" value="1"/>
</dbReference>
<keyword evidence="3 14" id="KW-0479">Metal-binding</keyword>
<feature type="compositionally biased region" description="Polar residues" evidence="17">
    <location>
        <begin position="239"/>
        <end position="253"/>
    </location>
</feature>
<feature type="binding site" evidence="14">
    <location>
        <position position="387"/>
    </location>
    <ligand>
        <name>Zn(2+)</name>
        <dbReference type="ChEBI" id="CHEBI:29105"/>
        <label>1</label>
    </ligand>
</feature>
<comment type="similarity">
    <text evidence="2 16">Belongs to the ING family.</text>
</comment>
<evidence type="ECO:0000256" key="14">
    <source>
        <dbReference type="PIRSR" id="PIRSR628651-51"/>
    </source>
</evidence>
<feature type="binding site" evidence="14">
    <location>
        <position position="376"/>
    </location>
    <ligand>
        <name>Zn(2+)</name>
        <dbReference type="ChEBI" id="CHEBI:29105"/>
        <label>2</label>
    </ligand>
</feature>
<feature type="binding site" evidence="14">
    <location>
        <position position="406"/>
    </location>
    <ligand>
        <name>Zn(2+)</name>
        <dbReference type="ChEBI" id="CHEBI:29105"/>
        <label>2</label>
    </ligand>
</feature>
<evidence type="ECO:0000256" key="13">
    <source>
        <dbReference type="PIRSR" id="PIRSR628651-50"/>
    </source>
</evidence>
<evidence type="ECO:0000259" key="18">
    <source>
        <dbReference type="PROSITE" id="PS50016"/>
    </source>
</evidence>
<dbReference type="Pfam" id="PF12998">
    <property type="entry name" value="ING"/>
    <property type="match status" value="1"/>
</dbReference>
<dbReference type="InterPro" id="IPR019787">
    <property type="entry name" value="Znf_PHD-finger"/>
</dbReference>
<accession>K1XHD6</accession>
<organism evidence="19 20">
    <name type="scientific">Marssonina brunnea f. sp. multigermtubi (strain MB_m1)</name>
    <name type="common">Marssonina leaf spot fungus</name>
    <dbReference type="NCBI Taxonomy" id="1072389"/>
    <lineage>
        <taxon>Eukaryota</taxon>
        <taxon>Fungi</taxon>
        <taxon>Dikarya</taxon>
        <taxon>Ascomycota</taxon>
        <taxon>Pezizomycotina</taxon>
        <taxon>Leotiomycetes</taxon>
        <taxon>Helotiales</taxon>
        <taxon>Drepanopezizaceae</taxon>
        <taxon>Drepanopeziza</taxon>
    </lineage>
</organism>
<evidence type="ECO:0000256" key="7">
    <source>
        <dbReference type="ARBA" id="ARBA00022853"/>
    </source>
</evidence>
<comment type="subcellular location">
    <subcellularLocation>
        <location evidence="1 16">Nucleus</location>
    </subcellularLocation>
</comment>
<dbReference type="GO" id="GO:0006355">
    <property type="term" value="P:regulation of DNA-templated transcription"/>
    <property type="evidence" value="ECO:0007669"/>
    <property type="project" value="TreeGrafter"/>
</dbReference>
<feature type="compositionally biased region" description="Acidic residues" evidence="17">
    <location>
        <begin position="343"/>
        <end position="357"/>
    </location>
</feature>
<gene>
    <name evidence="19" type="ORF">MBM_09968</name>
</gene>
<dbReference type="GO" id="GO:0008270">
    <property type="term" value="F:zinc ion binding"/>
    <property type="evidence" value="ECO:0007669"/>
    <property type="project" value="UniProtKB-KW"/>
</dbReference>
<dbReference type="OMA" id="YEWFHWK"/>
<feature type="binding site" evidence="14">
    <location>
        <position position="381"/>
    </location>
    <ligand>
        <name>Zn(2+)</name>
        <dbReference type="ChEBI" id="CHEBI:29105"/>
        <label>2</label>
    </ligand>
</feature>
<dbReference type="CDD" id="cd15505">
    <property type="entry name" value="PHD_ING"/>
    <property type="match status" value="1"/>
</dbReference>
<feature type="binding site" evidence="14">
    <location>
        <position position="365"/>
    </location>
    <ligand>
        <name>Zn(2+)</name>
        <dbReference type="ChEBI" id="CHEBI:29105"/>
        <label>1</label>
    </ligand>
</feature>
<dbReference type="GO" id="GO:0005634">
    <property type="term" value="C:nucleus"/>
    <property type="evidence" value="ECO:0007669"/>
    <property type="project" value="UniProtKB-SubCell"/>
</dbReference>
<dbReference type="EMBL" id="JH921479">
    <property type="protein sequence ID" value="EKD11889.1"/>
    <property type="molecule type" value="Genomic_DNA"/>
</dbReference>
<dbReference type="InterPro" id="IPR019786">
    <property type="entry name" value="Zinc_finger_PHD-type_CS"/>
</dbReference>
<feature type="site" description="Histone H3K4me3 binding" evidence="13">
    <location>
        <position position="377"/>
    </location>
</feature>
<keyword evidence="6 14" id="KW-0862">Zinc</keyword>
<evidence type="ECO:0000256" key="8">
    <source>
        <dbReference type="ARBA" id="ARBA00023204"/>
    </source>
</evidence>
<evidence type="ECO:0000256" key="4">
    <source>
        <dbReference type="ARBA" id="ARBA00022763"/>
    </source>
</evidence>
<feature type="binding site" evidence="14">
    <location>
        <position position="403"/>
    </location>
    <ligand>
        <name>Zn(2+)</name>
        <dbReference type="ChEBI" id="CHEBI:29105"/>
        <label>2</label>
    </ligand>
</feature>
<dbReference type="OrthoDB" id="2505961at2759"/>
<proteinExistence type="inferred from homology"/>
<evidence type="ECO:0000256" key="11">
    <source>
        <dbReference type="ARBA" id="ARBA00023306"/>
    </source>
</evidence>